<protein>
    <recommendedName>
        <fullName evidence="6">AB hydrolase-1 domain-containing protein</fullName>
    </recommendedName>
</protein>
<dbReference type="AlphaFoldDB" id="A0A8J2IAH8"/>
<reference evidence="7" key="1">
    <citation type="submission" date="2021-05" db="EMBL/GenBank/DDBJ databases">
        <authorList>
            <person name="Stam R."/>
        </authorList>
    </citation>
    <scope>NUCLEOTIDE SEQUENCE</scope>
    <source>
        <strain evidence="7">CS162</strain>
    </source>
</reference>
<keyword evidence="5" id="KW-0732">Signal</keyword>
<dbReference type="Proteomes" id="UP000676310">
    <property type="component" value="Unassembled WGS sequence"/>
</dbReference>
<sequence length="378" mass="41543">MKLLRHLTLLTCLASAQNERPAQSEVPAVRTYFYVGGGYSDDGKGGHIFKDQMYVEKLSPALTEQDVKDPIILIHGQGQTGTNFLVKPDGGMSWTSHFLAAGHTVYIVDQTFRGRSAWAPRAGADAPSTYSAELIQQRFTAPQQYRLWPQSTLHTQWPGTGIMGDPTFDAFYSSNVQFISNATYQQSTVQSAGAQLLDLIGTPTWLIGHSQGGLMPLLIADARPHLTKGLILIEPTGPPFQEAVFGSASARKWGLTDIPMNYSPPVTDPVLEFVRQVYQPANLTSDNSTVPCVLQAVDPAPRQLPNLAPLPILTVTSEASYHAPYDYCTVEFLKQAGCSKATHLELGKVGIHGNGHMMFMEKNSDEIWERLHSWIEES</sequence>
<dbReference type="CDD" id="cd12809">
    <property type="entry name" value="Esterase_713_like-2"/>
    <property type="match status" value="1"/>
</dbReference>
<dbReference type="PANTHER" id="PTHR43194">
    <property type="entry name" value="HYDROLASE ALPHA/BETA FOLD FAMILY"/>
    <property type="match status" value="1"/>
</dbReference>
<evidence type="ECO:0000256" key="3">
    <source>
        <dbReference type="ARBA" id="ARBA00023026"/>
    </source>
</evidence>
<feature type="signal peptide" evidence="5">
    <location>
        <begin position="1"/>
        <end position="24"/>
    </location>
</feature>
<evidence type="ECO:0000259" key="6">
    <source>
        <dbReference type="Pfam" id="PF12697"/>
    </source>
</evidence>
<comment type="similarity">
    <text evidence="2">Belongs to the AB hydrolase superfamily. AKT2 hydrolase family.</text>
</comment>
<evidence type="ECO:0000313" key="8">
    <source>
        <dbReference type="Proteomes" id="UP000676310"/>
    </source>
</evidence>
<dbReference type="InterPro" id="IPR050228">
    <property type="entry name" value="Carboxylesterase_BioH"/>
</dbReference>
<dbReference type="GO" id="GO:0005777">
    <property type="term" value="C:peroxisome"/>
    <property type="evidence" value="ECO:0007669"/>
    <property type="project" value="UniProtKB-SubCell"/>
</dbReference>
<dbReference type="EMBL" id="CAJRGZ010000019">
    <property type="protein sequence ID" value="CAG5161260.1"/>
    <property type="molecule type" value="Genomic_DNA"/>
</dbReference>
<keyword evidence="4" id="KW-0576">Peroxisome</keyword>
<evidence type="ECO:0000256" key="1">
    <source>
        <dbReference type="ARBA" id="ARBA00004275"/>
    </source>
</evidence>
<comment type="subcellular location">
    <subcellularLocation>
        <location evidence="1">Peroxisome</location>
    </subcellularLocation>
</comment>
<organism evidence="7 8">
    <name type="scientific">Alternaria atra</name>
    <dbReference type="NCBI Taxonomy" id="119953"/>
    <lineage>
        <taxon>Eukaryota</taxon>
        <taxon>Fungi</taxon>
        <taxon>Dikarya</taxon>
        <taxon>Ascomycota</taxon>
        <taxon>Pezizomycotina</taxon>
        <taxon>Dothideomycetes</taxon>
        <taxon>Pleosporomycetidae</taxon>
        <taxon>Pleosporales</taxon>
        <taxon>Pleosporineae</taxon>
        <taxon>Pleosporaceae</taxon>
        <taxon>Alternaria</taxon>
        <taxon>Alternaria sect. Ulocladioides</taxon>
    </lineage>
</organism>
<dbReference type="InterPro" id="IPR029058">
    <property type="entry name" value="AB_hydrolase_fold"/>
</dbReference>
<evidence type="ECO:0000256" key="4">
    <source>
        <dbReference type="ARBA" id="ARBA00023140"/>
    </source>
</evidence>
<dbReference type="Gene3D" id="3.40.50.1820">
    <property type="entry name" value="alpha/beta hydrolase"/>
    <property type="match status" value="1"/>
</dbReference>
<dbReference type="PANTHER" id="PTHR43194:SF4">
    <property type="entry name" value="AB HYDROLASE-1 DOMAIN-CONTAINING PROTEIN"/>
    <property type="match status" value="1"/>
</dbReference>
<proteinExistence type="inferred from homology"/>
<accession>A0A8J2IAH8</accession>
<evidence type="ECO:0000256" key="5">
    <source>
        <dbReference type="SAM" id="SignalP"/>
    </source>
</evidence>
<evidence type="ECO:0000313" key="7">
    <source>
        <dbReference type="EMBL" id="CAG5161260.1"/>
    </source>
</evidence>
<gene>
    <name evidence="7" type="ORF">ALTATR162_LOCUS5993</name>
</gene>
<keyword evidence="3" id="KW-0843">Virulence</keyword>
<dbReference type="Pfam" id="PF12697">
    <property type="entry name" value="Abhydrolase_6"/>
    <property type="match status" value="1"/>
</dbReference>
<dbReference type="GeneID" id="67017832"/>
<feature type="chain" id="PRO_5035197021" description="AB hydrolase-1 domain-containing protein" evidence="5">
    <location>
        <begin position="25"/>
        <end position="378"/>
    </location>
</feature>
<dbReference type="OrthoDB" id="9978720at2759"/>
<feature type="domain" description="AB hydrolase-1" evidence="6">
    <location>
        <begin position="71"/>
        <end position="367"/>
    </location>
</feature>
<dbReference type="SUPFAM" id="SSF53474">
    <property type="entry name" value="alpha/beta-Hydrolases"/>
    <property type="match status" value="1"/>
</dbReference>
<comment type="caution">
    <text evidence="7">The sequence shown here is derived from an EMBL/GenBank/DDBJ whole genome shotgun (WGS) entry which is preliminary data.</text>
</comment>
<evidence type="ECO:0000256" key="2">
    <source>
        <dbReference type="ARBA" id="ARBA00005668"/>
    </source>
</evidence>
<keyword evidence="8" id="KW-1185">Reference proteome</keyword>
<name>A0A8J2IAH8_9PLEO</name>
<dbReference type="RefSeq" id="XP_043169548.1">
    <property type="nucleotide sequence ID" value="XM_043313613.1"/>
</dbReference>
<dbReference type="InterPro" id="IPR000073">
    <property type="entry name" value="AB_hydrolase_1"/>
</dbReference>